<evidence type="ECO:0000256" key="2">
    <source>
        <dbReference type="RuleBase" id="RU362080"/>
    </source>
</evidence>
<dbReference type="PANTHER" id="PTHR33713:SF6">
    <property type="entry name" value="ANTITOXIN YEFM"/>
    <property type="match status" value="1"/>
</dbReference>
<accession>A0A4Y7R9B8</accession>
<dbReference type="AlphaFoldDB" id="A0A4Y7R9B8"/>
<dbReference type="InterPro" id="IPR006442">
    <property type="entry name" value="Antitoxin_Phd/YefM"/>
</dbReference>
<gene>
    <name evidence="3" type="ORF">Psch_02599</name>
</gene>
<dbReference type="PANTHER" id="PTHR33713">
    <property type="entry name" value="ANTITOXIN YAFN-RELATED"/>
    <property type="match status" value="1"/>
</dbReference>
<evidence type="ECO:0000313" key="3">
    <source>
        <dbReference type="EMBL" id="TEB05558.1"/>
    </source>
</evidence>
<dbReference type="RefSeq" id="WP_190240562.1">
    <property type="nucleotide sequence ID" value="NZ_QFGA01000002.1"/>
</dbReference>
<evidence type="ECO:0000313" key="4">
    <source>
        <dbReference type="Proteomes" id="UP000298324"/>
    </source>
</evidence>
<sequence>METLDLTTDIQPVTEFRANTSEILESLKKNRRTIILTQHGRPAAVLESVEEYQRKLEELRFMKGLVAGLRDIESGQVVEGEDFFQGLKSRMADGK</sequence>
<organism evidence="3 4">
    <name type="scientific">Pelotomaculum schinkii</name>
    <dbReference type="NCBI Taxonomy" id="78350"/>
    <lineage>
        <taxon>Bacteria</taxon>
        <taxon>Bacillati</taxon>
        <taxon>Bacillota</taxon>
        <taxon>Clostridia</taxon>
        <taxon>Eubacteriales</taxon>
        <taxon>Desulfotomaculaceae</taxon>
        <taxon>Pelotomaculum</taxon>
    </lineage>
</organism>
<dbReference type="Gene3D" id="3.40.1620.10">
    <property type="entry name" value="YefM-like domain"/>
    <property type="match status" value="1"/>
</dbReference>
<dbReference type="NCBIfam" id="TIGR01552">
    <property type="entry name" value="phd_fam"/>
    <property type="match status" value="1"/>
</dbReference>
<reference evidence="3 4" key="1">
    <citation type="journal article" date="2018" name="Environ. Microbiol.">
        <title>Novel energy conservation strategies and behaviour of Pelotomaculum schinkii driving syntrophic propionate catabolism.</title>
        <authorList>
            <person name="Hidalgo-Ahumada C.A.P."/>
            <person name="Nobu M.K."/>
            <person name="Narihiro T."/>
            <person name="Tamaki H."/>
            <person name="Liu W.T."/>
            <person name="Kamagata Y."/>
            <person name="Stams A.J.M."/>
            <person name="Imachi H."/>
            <person name="Sousa D.Z."/>
        </authorList>
    </citation>
    <scope>NUCLEOTIDE SEQUENCE [LARGE SCALE GENOMIC DNA]</scope>
    <source>
        <strain evidence="3 4">HH</strain>
    </source>
</reference>
<evidence type="ECO:0000256" key="1">
    <source>
        <dbReference type="ARBA" id="ARBA00009981"/>
    </source>
</evidence>
<dbReference type="EMBL" id="QFGA01000002">
    <property type="protein sequence ID" value="TEB05558.1"/>
    <property type="molecule type" value="Genomic_DNA"/>
</dbReference>
<dbReference type="InterPro" id="IPR051405">
    <property type="entry name" value="phD/YefM_antitoxin"/>
</dbReference>
<dbReference type="Pfam" id="PF02604">
    <property type="entry name" value="PhdYeFM_antitox"/>
    <property type="match status" value="1"/>
</dbReference>
<dbReference type="Proteomes" id="UP000298324">
    <property type="component" value="Unassembled WGS sequence"/>
</dbReference>
<proteinExistence type="inferred from homology"/>
<keyword evidence="4" id="KW-1185">Reference proteome</keyword>
<protein>
    <recommendedName>
        <fullName evidence="2">Antitoxin</fullName>
    </recommendedName>
</protein>
<comment type="function">
    <text evidence="2">Antitoxin component of a type II toxin-antitoxin (TA) system.</text>
</comment>
<comment type="similarity">
    <text evidence="1 2">Belongs to the phD/YefM antitoxin family.</text>
</comment>
<dbReference type="InterPro" id="IPR036165">
    <property type="entry name" value="YefM-like_sf"/>
</dbReference>
<comment type="caution">
    <text evidence="3">The sequence shown here is derived from an EMBL/GenBank/DDBJ whole genome shotgun (WGS) entry which is preliminary data.</text>
</comment>
<dbReference type="SUPFAM" id="SSF143120">
    <property type="entry name" value="YefM-like"/>
    <property type="match status" value="1"/>
</dbReference>
<name>A0A4Y7R9B8_9FIRM</name>